<feature type="binding site" evidence="4">
    <location>
        <position position="132"/>
    </location>
    <ligand>
        <name>S-adenosyl-L-methionine</name>
        <dbReference type="ChEBI" id="CHEBI:59789"/>
    </ligand>
</feature>
<dbReference type="Gene3D" id="3.40.50.150">
    <property type="entry name" value="Vaccinia Virus protein VP39"/>
    <property type="match status" value="1"/>
</dbReference>
<dbReference type="GO" id="GO:0008173">
    <property type="term" value="F:RNA methyltransferase activity"/>
    <property type="evidence" value="ECO:0007669"/>
    <property type="project" value="InterPro"/>
</dbReference>
<dbReference type="InterPro" id="IPR010280">
    <property type="entry name" value="U5_MeTrfase_fam"/>
</dbReference>
<dbReference type="SUPFAM" id="SSF53335">
    <property type="entry name" value="S-adenosyl-L-methionine-dependent methyltransferases"/>
    <property type="match status" value="1"/>
</dbReference>
<feature type="binding site" evidence="4">
    <location>
        <position position="79"/>
    </location>
    <ligand>
        <name>S-adenosyl-L-methionine</name>
        <dbReference type="ChEBI" id="CHEBI:59789"/>
    </ligand>
</feature>
<dbReference type="STRING" id="1198029.A0A1U7LWN3"/>
<dbReference type="GO" id="GO:0032259">
    <property type="term" value="P:methylation"/>
    <property type="evidence" value="ECO:0007669"/>
    <property type="project" value="UniProtKB-KW"/>
</dbReference>
<accession>A0A1U7LWN3</accession>
<dbReference type="PANTHER" id="PTHR11061:SF30">
    <property type="entry name" value="TRNA (URACIL(54)-C(5))-METHYLTRANSFERASE"/>
    <property type="match status" value="1"/>
</dbReference>
<dbReference type="EMBL" id="LXFE01000122">
    <property type="protein sequence ID" value="OLL27086.1"/>
    <property type="molecule type" value="Genomic_DNA"/>
</dbReference>
<evidence type="ECO:0000256" key="5">
    <source>
        <dbReference type="PROSITE-ProRule" id="PRU10015"/>
    </source>
</evidence>
<feature type="active site" description="Nucleophile" evidence="4">
    <location>
        <position position="206"/>
    </location>
</feature>
<dbReference type="Pfam" id="PF05958">
    <property type="entry name" value="tRNA_U5-meth_tr"/>
    <property type="match status" value="1"/>
</dbReference>
<evidence type="ECO:0000256" key="4">
    <source>
        <dbReference type="PROSITE-ProRule" id="PRU01024"/>
    </source>
</evidence>
<dbReference type="Proteomes" id="UP000186594">
    <property type="component" value="Unassembled WGS sequence"/>
</dbReference>
<dbReference type="OrthoDB" id="10250660at2759"/>
<dbReference type="PROSITE" id="PS51687">
    <property type="entry name" value="SAM_MT_RNA_M5U"/>
    <property type="match status" value="1"/>
</dbReference>
<feature type="binding site" evidence="4">
    <location>
        <position position="179"/>
    </location>
    <ligand>
        <name>S-adenosyl-L-methionine</name>
        <dbReference type="ChEBI" id="CHEBI:59789"/>
    </ligand>
</feature>
<dbReference type="InterPro" id="IPR030390">
    <property type="entry name" value="MeTrfase_TrmA_AS"/>
</dbReference>
<name>A0A1U7LWN3_NEOID</name>
<dbReference type="InterPro" id="IPR029063">
    <property type="entry name" value="SAM-dependent_MTases_sf"/>
</dbReference>
<evidence type="ECO:0000313" key="7">
    <source>
        <dbReference type="Proteomes" id="UP000186594"/>
    </source>
</evidence>
<reference evidence="6 7" key="1">
    <citation type="submission" date="2016-04" db="EMBL/GenBank/DDBJ databases">
        <title>Evolutionary innovation and constraint leading to complex multicellularity in the Ascomycota.</title>
        <authorList>
            <person name="Cisse O."/>
            <person name="Nguyen A."/>
            <person name="Hewitt D.A."/>
            <person name="Jedd G."/>
            <person name="Stajich J.E."/>
        </authorList>
    </citation>
    <scope>NUCLEOTIDE SEQUENCE [LARGE SCALE GENOMIC DNA]</scope>
    <source>
        <strain evidence="6 7">DAH-3</strain>
    </source>
</reference>
<proteinExistence type="inferred from homology"/>
<dbReference type="CDD" id="cd02440">
    <property type="entry name" value="AdoMet_MTases"/>
    <property type="match status" value="1"/>
</dbReference>
<comment type="caution">
    <text evidence="6">The sequence shown here is derived from an EMBL/GenBank/DDBJ whole genome shotgun (WGS) entry which is preliminary data.</text>
</comment>
<keyword evidence="1 4" id="KW-0489">Methyltransferase</keyword>
<dbReference type="PANTHER" id="PTHR11061">
    <property type="entry name" value="RNA M5U METHYLTRANSFERASE"/>
    <property type="match status" value="1"/>
</dbReference>
<evidence type="ECO:0000256" key="2">
    <source>
        <dbReference type="ARBA" id="ARBA00022679"/>
    </source>
</evidence>
<keyword evidence="7" id="KW-1185">Reference proteome</keyword>
<organism evidence="6 7">
    <name type="scientific">Neolecta irregularis (strain DAH-3)</name>
    <dbReference type="NCBI Taxonomy" id="1198029"/>
    <lineage>
        <taxon>Eukaryota</taxon>
        <taxon>Fungi</taxon>
        <taxon>Dikarya</taxon>
        <taxon>Ascomycota</taxon>
        <taxon>Taphrinomycotina</taxon>
        <taxon>Neolectales</taxon>
        <taxon>Neolectaceae</taxon>
        <taxon>Neolecta</taxon>
    </lineage>
</organism>
<dbReference type="AlphaFoldDB" id="A0A1U7LWN3"/>
<evidence type="ECO:0000313" key="6">
    <source>
        <dbReference type="EMBL" id="OLL27086.1"/>
    </source>
</evidence>
<dbReference type="GO" id="GO:0006396">
    <property type="term" value="P:RNA processing"/>
    <property type="evidence" value="ECO:0007669"/>
    <property type="project" value="InterPro"/>
</dbReference>
<evidence type="ECO:0000256" key="3">
    <source>
        <dbReference type="ARBA" id="ARBA00022691"/>
    </source>
</evidence>
<comment type="similarity">
    <text evidence="4">Belongs to the class I-like SAM-binding methyltransferase superfamily. RNA M5U methyltransferase family.</text>
</comment>
<dbReference type="PROSITE" id="PS01230">
    <property type="entry name" value="TRMA_1"/>
    <property type="match status" value="1"/>
</dbReference>
<evidence type="ECO:0000256" key="1">
    <source>
        <dbReference type="ARBA" id="ARBA00022603"/>
    </source>
</evidence>
<gene>
    <name evidence="6" type="ORF">NEOLI_000799</name>
</gene>
<keyword evidence="2 4" id="KW-0808">Transferase</keyword>
<feature type="active site" evidence="5">
    <location>
        <position position="206"/>
    </location>
</feature>
<sequence length="249" mass="27943">MPRKDRAEAFVPTIGFNKKGRRSVLDIEVCPIATPVLNVGLKKSRENVLADISAFKRGATLLLRESTDRVNSDDGSFFQNNNSILPLLTNHVRENLSFEGSCPEIFLIDAYCGSGLFSITCSEGFKEVIGVEVSADSVKYAKLNAKANKVQNARFILGRAEKIFEEIQFPSEQTAMIIDPPRKGCDEAFLNQLLDFSPRRIIYVSCNVHTQARDLAYITRHDKGNGYMIDSIRGFDLFVCHRCIHMTDQ</sequence>
<feature type="binding site" evidence="4">
    <location>
        <position position="111"/>
    </location>
    <ligand>
        <name>S-adenosyl-L-methionine</name>
        <dbReference type="ChEBI" id="CHEBI:59789"/>
    </ligand>
</feature>
<keyword evidence="3 4" id="KW-0949">S-adenosyl-L-methionine</keyword>
<protein>
    <submittedName>
        <fullName evidence="6">tRNA (Uracil(54)-C(5))-methyltransferase</fullName>
    </submittedName>
</protein>